<sequence length="363" mass="39845">MEIGAALFLSNMEKRFQFPDAQIDFRKTKSKSKREKHHQVFVSKMASLGPNDEVVSLELPAPSGWKKMFLPKKGGTPKKNEIVFTAPTGEEITTRKQLDQYLKAHPGGPKSSEFDWGSGETPRRSARISEKVKVSPPPPETEPVPKRAKRSLKKDKKEKPEEETPEKENNPEKAAGEDVDMQEAEKTDEKQKEEAPVKTIVEDSEKQDEKDKIAPEDKAEKGEAPENKPAKEGEDTCENPKMPLSEEEAKPVNEVNKEAVADVNETDKGETAVAQDQDKAENDGGSGIAEGAKEEIPDADDQDEVENDGGTTTTTTTTTTTANATATAATEGQKGNVGDKEQEMNKQVEATVENGCRVEAEPW</sequence>
<gene>
    <name evidence="1" type="ORF">L6452_02832</name>
</gene>
<organism evidence="1 2">
    <name type="scientific">Arctium lappa</name>
    <name type="common">Greater burdock</name>
    <name type="synonym">Lappa major</name>
    <dbReference type="NCBI Taxonomy" id="4217"/>
    <lineage>
        <taxon>Eukaryota</taxon>
        <taxon>Viridiplantae</taxon>
        <taxon>Streptophyta</taxon>
        <taxon>Embryophyta</taxon>
        <taxon>Tracheophyta</taxon>
        <taxon>Spermatophyta</taxon>
        <taxon>Magnoliopsida</taxon>
        <taxon>eudicotyledons</taxon>
        <taxon>Gunneridae</taxon>
        <taxon>Pentapetalae</taxon>
        <taxon>asterids</taxon>
        <taxon>campanulids</taxon>
        <taxon>Asterales</taxon>
        <taxon>Asteraceae</taxon>
        <taxon>Carduoideae</taxon>
        <taxon>Cardueae</taxon>
        <taxon>Arctiinae</taxon>
        <taxon>Arctium</taxon>
    </lineage>
</organism>
<name>A0ACB9FLD2_ARCLA</name>
<accession>A0ACB9FLD2</accession>
<proteinExistence type="predicted"/>
<evidence type="ECO:0000313" key="1">
    <source>
        <dbReference type="EMBL" id="KAI3771665.1"/>
    </source>
</evidence>
<reference evidence="1 2" key="2">
    <citation type="journal article" date="2022" name="Mol. Ecol. Resour.">
        <title>The genomes of chicory, endive, great burdock and yacon provide insights into Asteraceae paleo-polyploidization history and plant inulin production.</title>
        <authorList>
            <person name="Fan W."/>
            <person name="Wang S."/>
            <person name="Wang H."/>
            <person name="Wang A."/>
            <person name="Jiang F."/>
            <person name="Liu H."/>
            <person name="Zhao H."/>
            <person name="Xu D."/>
            <person name="Zhang Y."/>
        </authorList>
    </citation>
    <scope>NUCLEOTIDE SEQUENCE [LARGE SCALE GENOMIC DNA]</scope>
    <source>
        <strain evidence="2">cv. Niubang</strain>
    </source>
</reference>
<comment type="caution">
    <text evidence="1">The sequence shown here is derived from an EMBL/GenBank/DDBJ whole genome shotgun (WGS) entry which is preliminary data.</text>
</comment>
<reference evidence="2" key="1">
    <citation type="journal article" date="2022" name="Mol. Ecol. Resour.">
        <title>The genomes of chicory, endive, great burdock and yacon provide insights into Asteraceae palaeo-polyploidization history and plant inulin production.</title>
        <authorList>
            <person name="Fan W."/>
            <person name="Wang S."/>
            <person name="Wang H."/>
            <person name="Wang A."/>
            <person name="Jiang F."/>
            <person name="Liu H."/>
            <person name="Zhao H."/>
            <person name="Xu D."/>
            <person name="Zhang Y."/>
        </authorList>
    </citation>
    <scope>NUCLEOTIDE SEQUENCE [LARGE SCALE GENOMIC DNA]</scope>
    <source>
        <strain evidence="2">cv. Niubang</strain>
    </source>
</reference>
<dbReference type="EMBL" id="CM042047">
    <property type="protein sequence ID" value="KAI3771665.1"/>
    <property type="molecule type" value="Genomic_DNA"/>
</dbReference>
<protein>
    <submittedName>
        <fullName evidence="1">Uncharacterized protein</fullName>
    </submittedName>
</protein>
<dbReference type="Proteomes" id="UP001055879">
    <property type="component" value="Linkage Group LG01"/>
</dbReference>
<keyword evidence="2" id="KW-1185">Reference proteome</keyword>
<evidence type="ECO:0000313" key="2">
    <source>
        <dbReference type="Proteomes" id="UP001055879"/>
    </source>
</evidence>